<dbReference type="SUPFAM" id="SSF57850">
    <property type="entry name" value="RING/U-box"/>
    <property type="match status" value="1"/>
</dbReference>
<feature type="region of interest" description="Disordered" evidence="5">
    <location>
        <begin position="1523"/>
        <end position="1592"/>
    </location>
</feature>
<keyword evidence="1" id="KW-0479">Metal-binding</keyword>
<evidence type="ECO:0000256" key="3">
    <source>
        <dbReference type="ARBA" id="ARBA00022833"/>
    </source>
</evidence>
<feature type="region of interest" description="Disordered" evidence="5">
    <location>
        <begin position="950"/>
        <end position="991"/>
    </location>
</feature>
<evidence type="ECO:0000256" key="4">
    <source>
        <dbReference type="PROSITE-ProRule" id="PRU00175"/>
    </source>
</evidence>
<feature type="region of interest" description="Disordered" evidence="5">
    <location>
        <begin position="223"/>
        <end position="243"/>
    </location>
</feature>
<dbReference type="InterPro" id="IPR053238">
    <property type="entry name" value="RING-H2_zinc_finger"/>
</dbReference>
<sequence length="1723" mass="189340">MNDTGQTKVNSSVVMNVDNECMTSETNKMNDSSQTDKPQVPANGIAEHLGSTKGQTNARGMFLRDEESLSNETVSIHVGLTEQKSLTLSQTHANITQQQDSSSDLADEGTDPEPPVTQCLPSWRPKPAACNIYRKSSANARNNGKTASYSQAVAGHSEDGSEAGASGHDTLTSTLDWIRCGASIVSSYLNWKRDGCKYSFSLPQFRDPAKLRQINSCSELGRTRHRLPPSQRTHLRHSENVHSHDVGMHDELCERSENDNCTGNSYISEDSGLHRSLDDTNRIISQVSPLQKQGLHESKYSPSAKTKSIGTAATSEKQLESWDLRERSIGSVDLRDQNVSKTSLDGSALPSSNLLLPHNTYSEDIHKSNHSISTGPTNPFLTVSSDNMLTTSHLNGDILYIQSDQPVQNSKIPNNQESCIFHHFSTVDELSLDSVSCPTLQATEDNNKFQECDMVSIALDSEESRNDDADTIECNTPSPCSSTGGDDHSSSSSEVMQSAMGQSASACFCWLGNPRRREDGQSKSYCRERNARASGKTSSAKHQKQADSFFLGEYQDTHCLESTNRDQESQVFIVPDCDYKARTFIKGNEIAKHLCESPGGHENINPFEAPELISTHQLLCTQSAKNVDFLGKTAANNVSGSCPASADGSVTLPAGLNTKHAICVCCNDSSCISHIPTTHSSTQNTNKNVCSTDNSKTEKPKPYSSCDINMCNRDNPYLTVDCLEENATFSKPPKSKEIGEANGICQCLPIAVPLLESPSTRPVNFSSHFASEQANSLQVSISDSFNSVLRDLTNLTKPETLTADSRQGTSSTGEWEKSHNMDSRQKKKRTKRTLPHAGQKVALTTSMEESDSDKTCKGNDRRTAGICSRLQNRKYRSLQSSNSQSSASSPGQSRSNTQFDAQNFVQRVKERLQSVRSLATSRQASHLSPSGQNLPLQTSHEAFRSVDSSLLGSVPSKSNVPSNVKSIMCSPNQPPSTDRATKSPVRFNNWNNSSSRKVRASSFGAQSALQQFTEDPICNITNLWHVGESERGNGLQNMDSAYASFRMEHEIGAKYRCWSTWSCGDLADDKKGAKKLKASSCPEDDISFPDLSSCGLPHQNDMLRLKPNRTWPSQLYRCISSSSSSSSSSVSTLFSQVDLEQSSDSESQGYNMCNYMNDRPFDGEDCCSDESETLAASLKVLLAGSTADVMETEKNDVAENRIRLPVTDTGLQSERESGLSTLYRELYHGEVEIDSDEEWKFLATVVNIDFDDADWGASTVKDRSKSGQFQWNTEQSNSSGASSDDQERDMLGSGITGRSAFIVHRQLTEPDKKWSSKELPGSLQPKSEHHSPGGNDLEDGWFDSPGKTSSRKEPTSEQWHSTKYQMPRQADMPCDTQSSSYLVQEENSRTFLPFRQSEQDVAGHSNWLSMTCPSLTGTETVWPGTSLISTSVRQKARRGNNKSELCSDEEEEDNVANGNSTDENYEGDTELDCDCGGCDVTLHGDWMQVTRLSLDENNSVSSSSGIPVQSSLRGAEGILSEEHNAASSSSIPMLPNLPRNQSWTDFPRQLTDDGNIGGASGRQRRSRGRDFQRQSSEDESLMRNSERQSMREVHPGLVLTGNVLEDVDLLGTFLSSHWEELSYHMSIVDRFIEAFAACLSDAPRLTEEELERLTSFPASAIEEGETCAICLSNIQFQEMVIRLPTCSHLFHTTCITKWLSTELSSLPNSGPGAVNFIILRAQP</sequence>
<dbReference type="Proteomes" id="UP000245119">
    <property type="component" value="Linkage Group LG2"/>
</dbReference>
<gene>
    <name evidence="7" type="ORF">C0Q70_03539</name>
</gene>
<comment type="caution">
    <text evidence="7">The sequence shown here is derived from an EMBL/GenBank/DDBJ whole genome shotgun (WGS) entry which is preliminary data.</text>
</comment>
<keyword evidence="3" id="KW-0862">Zinc</keyword>
<organism evidence="7 8">
    <name type="scientific">Pomacea canaliculata</name>
    <name type="common">Golden apple snail</name>
    <dbReference type="NCBI Taxonomy" id="400727"/>
    <lineage>
        <taxon>Eukaryota</taxon>
        <taxon>Metazoa</taxon>
        <taxon>Spiralia</taxon>
        <taxon>Lophotrochozoa</taxon>
        <taxon>Mollusca</taxon>
        <taxon>Gastropoda</taxon>
        <taxon>Caenogastropoda</taxon>
        <taxon>Architaenioglossa</taxon>
        <taxon>Ampullarioidea</taxon>
        <taxon>Ampullariidae</taxon>
        <taxon>Pomacea</taxon>
    </lineage>
</organism>
<evidence type="ECO:0000313" key="8">
    <source>
        <dbReference type="Proteomes" id="UP000245119"/>
    </source>
</evidence>
<proteinExistence type="predicted"/>
<evidence type="ECO:0000313" key="7">
    <source>
        <dbReference type="EMBL" id="PVD36554.1"/>
    </source>
</evidence>
<feature type="compositionally biased region" description="Polar residues" evidence="5">
    <location>
        <begin position="300"/>
        <end position="316"/>
    </location>
</feature>
<feature type="domain" description="RING-type" evidence="6">
    <location>
        <begin position="1667"/>
        <end position="1707"/>
    </location>
</feature>
<feature type="region of interest" description="Disordered" evidence="5">
    <location>
        <begin position="140"/>
        <end position="166"/>
    </location>
</feature>
<keyword evidence="2 4" id="KW-0863">Zinc-finger</keyword>
<evidence type="ECO:0000256" key="1">
    <source>
        <dbReference type="ARBA" id="ARBA00022723"/>
    </source>
</evidence>
<feature type="region of interest" description="Disordered" evidence="5">
    <location>
        <begin position="1432"/>
        <end position="1469"/>
    </location>
</feature>
<evidence type="ECO:0000256" key="5">
    <source>
        <dbReference type="SAM" id="MobiDB-lite"/>
    </source>
</evidence>
<dbReference type="InterPro" id="IPR001841">
    <property type="entry name" value="Znf_RING"/>
</dbReference>
<feature type="compositionally biased region" description="Basic and acidic residues" evidence="5">
    <location>
        <begin position="517"/>
        <end position="531"/>
    </location>
</feature>
<dbReference type="GO" id="GO:0008270">
    <property type="term" value="F:zinc ion binding"/>
    <property type="evidence" value="ECO:0007669"/>
    <property type="project" value="UniProtKB-KW"/>
</dbReference>
<feature type="region of interest" description="Disordered" evidence="5">
    <location>
        <begin position="1310"/>
        <end position="1375"/>
    </location>
</feature>
<feature type="compositionally biased region" description="Polar residues" evidence="5">
    <location>
        <begin position="799"/>
        <end position="813"/>
    </location>
</feature>
<dbReference type="Pfam" id="PF13639">
    <property type="entry name" value="zf-RING_2"/>
    <property type="match status" value="1"/>
</dbReference>
<feature type="region of interest" description="Disordered" evidence="5">
    <location>
        <begin position="462"/>
        <end position="496"/>
    </location>
</feature>
<dbReference type="PANTHER" id="PTHR14155">
    <property type="entry name" value="RING FINGER DOMAIN-CONTAINING"/>
    <property type="match status" value="1"/>
</dbReference>
<feature type="compositionally biased region" description="Basic and acidic residues" evidence="5">
    <location>
        <begin position="814"/>
        <end position="824"/>
    </location>
</feature>
<feature type="region of interest" description="Disordered" evidence="5">
    <location>
        <begin position="517"/>
        <end position="543"/>
    </location>
</feature>
<dbReference type="PROSITE" id="PS50089">
    <property type="entry name" value="ZF_RING_2"/>
    <property type="match status" value="1"/>
</dbReference>
<feature type="compositionally biased region" description="Polar residues" evidence="5">
    <location>
        <begin position="24"/>
        <end position="37"/>
    </location>
</feature>
<feature type="compositionally biased region" description="Low complexity" evidence="5">
    <location>
        <begin position="953"/>
        <end position="966"/>
    </location>
</feature>
<feature type="compositionally biased region" description="Basic and acidic residues" evidence="5">
    <location>
        <begin position="1568"/>
        <end position="1592"/>
    </location>
</feature>
<dbReference type="OrthoDB" id="4348522at2759"/>
<feature type="compositionally biased region" description="Polar residues" evidence="5">
    <location>
        <begin position="969"/>
        <end position="978"/>
    </location>
</feature>
<feature type="compositionally biased region" description="Low complexity" evidence="5">
    <location>
        <begin position="877"/>
        <end position="895"/>
    </location>
</feature>
<feature type="compositionally biased region" description="Polar residues" evidence="5">
    <location>
        <begin position="140"/>
        <end position="151"/>
    </location>
</feature>
<evidence type="ECO:0000256" key="2">
    <source>
        <dbReference type="ARBA" id="ARBA00022771"/>
    </source>
</evidence>
<feature type="region of interest" description="Disordered" evidence="5">
    <location>
        <begin position="799"/>
        <end position="897"/>
    </location>
</feature>
<dbReference type="EMBL" id="PZQS01000002">
    <property type="protein sequence ID" value="PVD36554.1"/>
    <property type="molecule type" value="Genomic_DNA"/>
</dbReference>
<feature type="region of interest" description="Disordered" evidence="5">
    <location>
        <begin position="915"/>
        <end position="937"/>
    </location>
</feature>
<dbReference type="Gene3D" id="3.30.40.10">
    <property type="entry name" value="Zinc/RING finger domain, C3HC4 (zinc finger)"/>
    <property type="match status" value="1"/>
</dbReference>
<feature type="region of interest" description="Disordered" evidence="5">
    <location>
        <begin position="1259"/>
        <end position="1292"/>
    </location>
</feature>
<evidence type="ECO:0000259" key="6">
    <source>
        <dbReference type="PROSITE" id="PS50089"/>
    </source>
</evidence>
<reference evidence="7 8" key="1">
    <citation type="submission" date="2018-04" db="EMBL/GenBank/DDBJ databases">
        <title>The genome of golden apple snail Pomacea canaliculata provides insight into stress tolerance and invasive adaptation.</title>
        <authorList>
            <person name="Liu C."/>
            <person name="Liu B."/>
            <person name="Ren Y."/>
            <person name="Zhang Y."/>
            <person name="Wang H."/>
            <person name="Li S."/>
            <person name="Jiang F."/>
            <person name="Yin L."/>
            <person name="Zhang G."/>
            <person name="Qian W."/>
            <person name="Fan W."/>
        </authorList>
    </citation>
    <scope>NUCLEOTIDE SEQUENCE [LARGE SCALE GENOMIC DNA]</scope>
    <source>
        <strain evidence="7">SZHN2017</strain>
        <tissue evidence="7">Muscle</tissue>
    </source>
</reference>
<feature type="region of interest" description="Disordered" evidence="5">
    <location>
        <begin position="94"/>
        <end position="123"/>
    </location>
</feature>
<feature type="region of interest" description="Disordered" evidence="5">
    <location>
        <begin position="24"/>
        <end position="57"/>
    </location>
</feature>
<feature type="region of interest" description="Disordered" evidence="5">
    <location>
        <begin position="287"/>
        <end position="318"/>
    </location>
</feature>
<accession>A0A2T7PT10</accession>
<protein>
    <recommendedName>
        <fullName evidence="6">RING-type domain-containing protein</fullName>
    </recommendedName>
</protein>
<feature type="compositionally biased region" description="Basic and acidic residues" evidence="5">
    <location>
        <begin position="852"/>
        <end position="863"/>
    </location>
</feature>
<name>A0A2T7PT10_POMCA</name>
<dbReference type="PANTHER" id="PTHR14155:SF522">
    <property type="entry name" value="OS06G0537600 PROTEIN"/>
    <property type="match status" value="1"/>
</dbReference>
<dbReference type="InterPro" id="IPR013083">
    <property type="entry name" value="Znf_RING/FYVE/PHD"/>
</dbReference>
<feature type="compositionally biased region" description="Polar residues" evidence="5">
    <location>
        <begin position="1266"/>
        <end position="1283"/>
    </location>
</feature>
<feature type="compositionally biased region" description="Basic residues" evidence="5">
    <location>
        <begin position="825"/>
        <end position="834"/>
    </location>
</feature>
<keyword evidence="8" id="KW-1185">Reference proteome</keyword>
<feature type="compositionally biased region" description="Polar residues" evidence="5">
    <location>
        <begin position="94"/>
        <end position="104"/>
    </location>
</feature>
<dbReference type="STRING" id="400727.A0A2T7PT10"/>